<dbReference type="Proteomes" id="UP000663937">
    <property type="component" value="Chromosome"/>
</dbReference>
<keyword evidence="3" id="KW-1003">Cell membrane</keyword>
<keyword evidence="2 7" id="KW-0813">Transport</keyword>
<feature type="transmembrane region" description="Helical" evidence="7">
    <location>
        <begin position="201"/>
        <end position="223"/>
    </location>
</feature>
<feature type="transmembrane region" description="Helical" evidence="7">
    <location>
        <begin position="90"/>
        <end position="114"/>
    </location>
</feature>
<evidence type="ECO:0000259" key="8">
    <source>
        <dbReference type="PROSITE" id="PS50928"/>
    </source>
</evidence>
<keyword evidence="6 7" id="KW-0472">Membrane</keyword>
<keyword evidence="5 7" id="KW-1133">Transmembrane helix</keyword>
<dbReference type="SUPFAM" id="SSF161098">
    <property type="entry name" value="MetI-like"/>
    <property type="match status" value="1"/>
</dbReference>
<dbReference type="KEGG" id="psic:J4E96_00945"/>
<gene>
    <name evidence="9" type="ORF">J4E96_00945</name>
</gene>
<evidence type="ECO:0000256" key="3">
    <source>
        <dbReference type="ARBA" id="ARBA00022475"/>
    </source>
</evidence>
<comment type="similarity">
    <text evidence="7">Belongs to the binding-protein-dependent transport system permease family.</text>
</comment>
<reference evidence="9" key="1">
    <citation type="submission" date="2021-03" db="EMBL/GenBank/DDBJ databases">
        <title>Pengzhenrongella sicca gen. nov., sp. nov., a new member of suborder Micrococcineae isolated from High-Arctic tundra soil.</title>
        <authorList>
            <person name="Peng F."/>
        </authorList>
    </citation>
    <scope>NUCLEOTIDE SEQUENCE</scope>
    <source>
        <strain evidence="9">LRZ-2</strain>
    </source>
</reference>
<feature type="transmembrane region" description="Helical" evidence="7">
    <location>
        <begin position="260"/>
        <end position="281"/>
    </location>
</feature>
<dbReference type="GO" id="GO:0055085">
    <property type="term" value="P:transmembrane transport"/>
    <property type="evidence" value="ECO:0007669"/>
    <property type="project" value="InterPro"/>
</dbReference>
<dbReference type="InterPro" id="IPR035906">
    <property type="entry name" value="MetI-like_sf"/>
</dbReference>
<evidence type="ECO:0000256" key="2">
    <source>
        <dbReference type="ARBA" id="ARBA00022448"/>
    </source>
</evidence>
<feature type="transmembrane region" description="Helical" evidence="7">
    <location>
        <begin position="30"/>
        <end position="52"/>
    </location>
</feature>
<protein>
    <submittedName>
        <fullName evidence="9">Carbohydrate ABC transporter permease</fullName>
    </submittedName>
</protein>
<feature type="transmembrane region" description="Helical" evidence="7">
    <location>
        <begin position="126"/>
        <end position="147"/>
    </location>
</feature>
<name>A0A8A4ZIM4_9MICO</name>
<feature type="domain" description="ABC transmembrane type-1" evidence="8">
    <location>
        <begin position="91"/>
        <end position="281"/>
    </location>
</feature>
<keyword evidence="10" id="KW-1185">Reference proteome</keyword>
<dbReference type="Gene3D" id="1.10.3720.10">
    <property type="entry name" value="MetI-like"/>
    <property type="match status" value="1"/>
</dbReference>
<accession>A0A8A4ZIM4</accession>
<comment type="subcellular location">
    <subcellularLocation>
        <location evidence="1 7">Cell membrane</location>
        <topology evidence="1 7">Multi-pass membrane protein</topology>
    </subcellularLocation>
</comment>
<dbReference type="CDD" id="cd06261">
    <property type="entry name" value="TM_PBP2"/>
    <property type="match status" value="1"/>
</dbReference>
<evidence type="ECO:0000313" key="10">
    <source>
        <dbReference type="Proteomes" id="UP000663937"/>
    </source>
</evidence>
<evidence type="ECO:0000256" key="5">
    <source>
        <dbReference type="ARBA" id="ARBA00022989"/>
    </source>
</evidence>
<evidence type="ECO:0000313" key="9">
    <source>
        <dbReference type="EMBL" id="QTE31231.1"/>
    </source>
</evidence>
<dbReference type="PANTHER" id="PTHR43744:SF12">
    <property type="entry name" value="ABC TRANSPORTER PERMEASE PROTEIN MG189-RELATED"/>
    <property type="match status" value="1"/>
</dbReference>
<proteinExistence type="inferred from homology"/>
<dbReference type="GO" id="GO:0005886">
    <property type="term" value="C:plasma membrane"/>
    <property type="evidence" value="ECO:0007669"/>
    <property type="project" value="UniProtKB-SubCell"/>
</dbReference>
<dbReference type="PANTHER" id="PTHR43744">
    <property type="entry name" value="ABC TRANSPORTER PERMEASE PROTEIN MG189-RELATED-RELATED"/>
    <property type="match status" value="1"/>
</dbReference>
<dbReference type="Pfam" id="PF00528">
    <property type="entry name" value="BPD_transp_1"/>
    <property type="match status" value="1"/>
</dbReference>
<organism evidence="9 10">
    <name type="scientific">Pengzhenrongella sicca</name>
    <dbReference type="NCBI Taxonomy" id="2819238"/>
    <lineage>
        <taxon>Bacteria</taxon>
        <taxon>Bacillati</taxon>
        <taxon>Actinomycetota</taxon>
        <taxon>Actinomycetes</taxon>
        <taxon>Micrococcales</taxon>
        <taxon>Pengzhenrongella</taxon>
    </lineage>
</organism>
<sequence>MRDTQDPTSTPAVKQNKTRTVAIGEARPQWWLYLTLGVGLVVMVTPFVWMALSSLKPEAEIRANPPTWWPQTFTLENFTELFTRLDFPQFFTNSAVVAVFVTLGNLVFCSMLGYAFAKIDFWGRAWLFRIVLGTMMIPGIVMLVPLFVLVSRLGLVDTYAGLILPFLAGPFGVFLMRQFISALPDELIDAGRIDGAGEFRIFAQIILPLCKPALATLGILTFLGSWNNFLWPLVVASSEDKYTLPVALALYSVGQNENNYGLMLAGAVAVVAPVVLVFLILQKHIIQGIATTGIK</sequence>
<dbReference type="EMBL" id="CP071868">
    <property type="protein sequence ID" value="QTE31231.1"/>
    <property type="molecule type" value="Genomic_DNA"/>
</dbReference>
<evidence type="ECO:0000256" key="1">
    <source>
        <dbReference type="ARBA" id="ARBA00004651"/>
    </source>
</evidence>
<dbReference type="AlphaFoldDB" id="A0A8A4ZIM4"/>
<keyword evidence="4 7" id="KW-0812">Transmembrane</keyword>
<dbReference type="InterPro" id="IPR000515">
    <property type="entry name" value="MetI-like"/>
</dbReference>
<evidence type="ECO:0000256" key="4">
    <source>
        <dbReference type="ARBA" id="ARBA00022692"/>
    </source>
</evidence>
<dbReference type="PROSITE" id="PS50928">
    <property type="entry name" value="ABC_TM1"/>
    <property type="match status" value="1"/>
</dbReference>
<evidence type="ECO:0000256" key="7">
    <source>
        <dbReference type="RuleBase" id="RU363032"/>
    </source>
</evidence>
<feature type="transmembrane region" description="Helical" evidence="7">
    <location>
        <begin position="159"/>
        <end position="180"/>
    </location>
</feature>
<evidence type="ECO:0000256" key="6">
    <source>
        <dbReference type="ARBA" id="ARBA00023136"/>
    </source>
</evidence>